<keyword evidence="3" id="KW-1185">Reference proteome</keyword>
<evidence type="ECO:0000313" key="2">
    <source>
        <dbReference type="EMBL" id="TSL82615.1"/>
    </source>
</evidence>
<organism evidence="2 3">
    <name type="scientific">Bagarius yarrelli</name>
    <name type="common">Goonch</name>
    <name type="synonym">Bagrus yarrelli</name>
    <dbReference type="NCBI Taxonomy" id="175774"/>
    <lineage>
        <taxon>Eukaryota</taxon>
        <taxon>Metazoa</taxon>
        <taxon>Chordata</taxon>
        <taxon>Craniata</taxon>
        <taxon>Vertebrata</taxon>
        <taxon>Euteleostomi</taxon>
        <taxon>Actinopterygii</taxon>
        <taxon>Neopterygii</taxon>
        <taxon>Teleostei</taxon>
        <taxon>Ostariophysi</taxon>
        <taxon>Siluriformes</taxon>
        <taxon>Sisoridae</taxon>
        <taxon>Sisorinae</taxon>
        <taxon>Bagarius</taxon>
    </lineage>
</organism>
<feature type="region of interest" description="Disordered" evidence="1">
    <location>
        <begin position="1"/>
        <end position="104"/>
    </location>
</feature>
<feature type="compositionally biased region" description="Basic and acidic residues" evidence="1">
    <location>
        <begin position="95"/>
        <end position="104"/>
    </location>
</feature>
<name>A0A556U1P8_BAGYA</name>
<feature type="compositionally biased region" description="Low complexity" evidence="1">
    <location>
        <begin position="47"/>
        <end position="60"/>
    </location>
</feature>
<gene>
    <name evidence="2" type="ORF">Baya_6714</name>
</gene>
<dbReference type="Proteomes" id="UP000319801">
    <property type="component" value="Unassembled WGS sequence"/>
</dbReference>
<sequence>MRTSLINPPHNRGVIGTQPVISPIDRSASPDNIIEASNSPGCQSQRASFSTSTPASPATSQTEKGKRSAIRSFKIKRAEKPAKDLTATGKVCLPGERDCQETPE</sequence>
<feature type="compositionally biased region" description="Polar residues" evidence="1">
    <location>
        <begin position="35"/>
        <end position="46"/>
    </location>
</feature>
<protein>
    <submittedName>
        <fullName evidence="2">Uncharacterized protein</fullName>
    </submittedName>
</protein>
<reference evidence="2 3" key="1">
    <citation type="journal article" date="2019" name="Genome Biol. Evol.">
        <title>Whole-Genome Sequencing of the Giant Devil Catfish, Bagarius yarrelli.</title>
        <authorList>
            <person name="Jiang W."/>
            <person name="Lv Y."/>
            <person name="Cheng L."/>
            <person name="Yang K."/>
            <person name="Chao B."/>
            <person name="Wang X."/>
            <person name="Li Y."/>
            <person name="Pan X."/>
            <person name="You X."/>
            <person name="Zhang Y."/>
            <person name="Yang J."/>
            <person name="Li J."/>
            <person name="Zhang X."/>
            <person name="Liu S."/>
            <person name="Sun C."/>
            <person name="Yang J."/>
            <person name="Shi Q."/>
        </authorList>
    </citation>
    <scope>NUCLEOTIDE SEQUENCE [LARGE SCALE GENOMIC DNA]</scope>
    <source>
        <strain evidence="2">JWS20170419001</strain>
        <tissue evidence="2">Muscle</tissue>
    </source>
</reference>
<proteinExistence type="predicted"/>
<comment type="caution">
    <text evidence="2">The sequence shown here is derived from an EMBL/GenBank/DDBJ whole genome shotgun (WGS) entry which is preliminary data.</text>
</comment>
<accession>A0A556U1P8</accession>
<evidence type="ECO:0000256" key="1">
    <source>
        <dbReference type="SAM" id="MobiDB-lite"/>
    </source>
</evidence>
<dbReference type="AlphaFoldDB" id="A0A556U1P8"/>
<dbReference type="EMBL" id="VCAZ01000037">
    <property type="protein sequence ID" value="TSL82615.1"/>
    <property type="molecule type" value="Genomic_DNA"/>
</dbReference>
<evidence type="ECO:0000313" key="3">
    <source>
        <dbReference type="Proteomes" id="UP000319801"/>
    </source>
</evidence>